<proteinExistence type="predicted"/>
<organism evidence="2 3">
    <name type="scientific">Exophiala spinifera</name>
    <dbReference type="NCBI Taxonomy" id="91928"/>
    <lineage>
        <taxon>Eukaryota</taxon>
        <taxon>Fungi</taxon>
        <taxon>Dikarya</taxon>
        <taxon>Ascomycota</taxon>
        <taxon>Pezizomycotina</taxon>
        <taxon>Eurotiomycetes</taxon>
        <taxon>Chaetothyriomycetidae</taxon>
        <taxon>Chaetothyriales</taxon>
        <taxon>Herpotrichiellaceae</taxon>
        <taxon>Exophiala</taxon>
    </lineage>
</organism>
<dbReference type="OrthoDB" id="10621487at2759"/>
<evidence type="ECO:0000313" key="2">
    <source>
        <dbReference type="EMBL" id="KIW19346.1"/>
    </source>
</evidence>
<dbReference type="AlphaFoldDB" id="A0A0D1YVN0"/>
<dbReference type="HOGENOM" id="CLU_1161147_0_0_1"/>
<feature type="region of interest" description="Disordered" evidence="1">
    <location>
        <begin position="1"/>
        <end position="76"/>
    </location>
</feature>
<feature type="compositionally biased region" description="Polar residues" evidence="1">
    <location>
        <begin position="25"/>
        <end position="46"/>
    </location>
</feature>
<accession>A0A0D1YVN0</accession>
<gene>
    <name evidence="2" type="ORF">PV08_03641</name>
</gene>
<dbReference type="RefSeq" id="XP_016239562.1">
    <property type="nucleotide sequence ID" value="XM_016377992.1"/>
</dbReference>
<evidence type="ECO:0000313" key="3">
    <source>
        <dbReference type="Proteomes" id="UP000053328"/>
    </source>
</evidence>
<name>A0A0D1YVN0_9EURO</name>
<feature type="compositionally biased region" description="Polar residues" evidence="1">
    <location>
        <begin position="128"/>
        <end position="137"/>
    </location>
</feature>
<reference evidence="2 3" key="1">
    <citation type="submission" date="2015-01" db="EMBL/GenBank/DDBJ databases">
        <title>The Genome Sequence of Exophiala spinifera CBS89968.</title>
        <authorList>
            <consortium name="The Broad Institute Genomics Platform"/>
            <person name="Cuomo C."/>
            <person name="de Hoog S."/>
            <person name="Gorbushina A."/>
            <person name="Stielow B."/>
            <person name="Teixiera M."/>
            <person name="Abouelleil A."/>
            <person name="Chapman S.B."/>
            <person name="Priest M."/>
            <person name="Young S.K."/>
            <person name="Wortman J."/>
            <person name="Nusbaum C."/>
            <person name="Birren B."/>
        </authorList>
    </citation>
    <scope>NUCLEOTIDE SEQUENCE [LARGE SCALE GENOMIC DNA]</scope>
    <source>
        <strain evidence="2 3">CBS 89968</strain>
    </source>
</reference>
<dbReference type="VEuPathDB" id="FungiDB:PV08_03641"/>
<feature type="region of interest" description="Disordered" evidence="1">
    <location>
        <begin position="121"/>
        <end position="193"/>
    </location>
</feature>
<dbReference type="Proteomes" id="UP000053328">
    <property type="component" value="Unassembled WGS sequence"/>
</dbReference>
<sequence length="239" mass="26152">MVDQGSTPNIKKRRTNAAQPPLGQRQGQNPASRQRQQDGGISQQDTLGGAQAVSLPTQPRPVQHPLGGTFAGPAGRWRQYTPREVDAYHGLLALRYGPMVEFPRSENPNLTVNPSLTMSSLPGLVVGSDNTSENQPAGSKDNRTVAVANMRPPPAGAANHQPQTGSLKRTQRDSDNETQDSGNGRKRPRPPPKRYSCYLCEYTALGVTYVSRHLQNKHDVASDQIDQVRIRASEVQCLW</sequence>
<dbReference type="GeneID" id="27330724"/>
<evidence type="ECO:0000256" key="1">
    <source>
        <dbReference type="SAM" id="MobiDB-lite"/>
    </source>
</evidence>
<keyword evidence="3" id="KW-1185">Reference proteome</keyword>
<protein>
    <submittedName>
        <fullName evidence="2">Uncharacterized protein</fullName>
    </submittedName>
</protein>
<dbReference type="EMBL" id="KN847493">
    <property type="protein sequence ID" value="KIW19346.1"/>
    <property type="molecule type" value="Genomic_DNA"/>
</dbReference>